<dbReference type="GO" id="GO:0016987">
    <property type="term" value="F:sigma factor activity"/>
    <property type="evidence" value="ECO:0007669"/>
    <property type="project" value="UniProtKB-KW"/>
</dbReference>
<dbReference type="Gene3D" id="1.10.10.10">
    <property type="entry name" value="Winged helix-like DNA-binding domain superfamily/Winged helix DNA-binding domain"/>
    <property type="match status" value="1"/>
</dbReference>
<dbReference type="SUPFAM" id="SSF54427">
    <property type="entry name" value="NTF2-like"/>
    <property type="match status" value="1"/>
</dbReference>
<dbReference type="InterPro" id="IPR013325">
    <property type="entry name" value="RNA_pol_sigma_r2"/>
</dbReference>
<dbReference type="InterPro" id="IPR007627">
    <property type="entry name" value="RNA_pol_sigma70_r2"/>
</dbReference>
<evidence type="ECO:0000259" key="7">
    <source>
        <dbReference type="Pfam" id="PF08281"/>
    </source>
</evidence>
<protein>
    <submittedName>
        <fullName evidence="8">RNA polymerase sigma factor SigJ</fullName>
    </submittedName>
</protein>
<dbReference type="EMBL" id="CP116942">
    <property type="protein sequence ID" value="WCO66642.1"/>
    <property type="molecule type" value="Genomic_DNA"/>
</dbReference>
<evidence type="ECO:0000256" key="1">
    <source>
        <dbReference type="ARBA" id="ARBA00010641"/>
    </source>
</evidence>
<dbReference type="PANTHER" id="PTHR30173">
    <property type="entry name" value="SIGMA 19 FACTOR"/>
    <property type="match status" value="1"/>
</dbReference>
<evidence type="ECO:0000256" key="3">
    <source>
        <dbReference type="ARBA" id="ARBA00023015"/>
    </source>
</evidence>
<dbReference type="NCBIfam" id="TIGR02937">
    <property type="entry name" value="sigma70-ECF"/>
    <property type="match status" value="1"/>
</dbReference>
<dbReference type="InterPro" id="IPR032710">
    <property type="entry name" value="NTF2-like_dom_sf"/>
</dbReference>
<dbReference type="KEGG" id="ima:PO878_19270"/>
<keyword evidence="4" id="KW-0731">Sigma factor</keyword>
<evidence type="ECO:0000313" key="9">
    <source>
        <dbReference type="Proteomes" id="UP001216390"/>
    </source>
</evidence>
<evidence type="ECO:0000256" key="2">
    <source>
        <dbReference type="ARBA" id="ARBA00011344"/>
    </source>
</evidence>
<feature type="domain" description="RNA polymerase sigma factor 70 region 4 type 2" evidence="7">
    <location>
        <begin position="109"/>
        <end position="158"/>
    </location>
</feature>
<dbReference type="Proteomes" id="UP001216390">
    <property type="component" value="Chromosome"/>
</dbReference>
<dbReference type="SUPFAM" id="SSF88946">
    <property type="entry name" value="Sigma2 domain of RNA polymerase sigma factors"/>
    <property type="match status" value="1"/>
</dbReference>
<comment type="subunit">
    <text evidence="2">Interacts transiently with the RNA polymerase catalytic core formed by RpoA, RpoB, RpoC and RpoZ (2 alpha, 1 beta, 1 beta' and 1 omega subunit) to form the RNA polymerase holoenzyme that can initiate transcription.</text>
</comment>
<dbReference type="Gene3D" id="1.10.1740.10">
    <property type="match status" value="1"/>
</dbReference>
<keyword evidence="3" id="KW-0805">Transcription regulation</keyword>
<sequence>MTATAASEATFAAERDRLVGVAYRMTGSRAEAEDVVQDAWLRWQRADTEEVACPAAWLTTVTSRLALDRLTSARSRREAYVGPWLPEPVATDPDPADRAELAESLSLGFLAVLERLGPVERVVFLLADVFSVPFDEIARVVDRSPAACRQVASRARRRVRQDRPRFHPTDAEARRVTEAFLGAVAVGDVDGVTALLAPDVVCVSDGGPDHHAARRPVRGPERVCRLLVNLTRRLPAAEASITPQDLNGQPGVVVEAEGRTLLALACSVVDGVVDRVWIVVNPEKTAALQGPPVT</sequence>
<dbReference type="AlphaFoldDB" id="A0AAE9Y5A5"/>
<dbReference type="GO" id="GO:0003677">
    <property type="term" value="F:DNA binding"/>
    <property type="evidence" value="ECO:0007669"/>
    <property type="project" value="InterPro"/>
</dbReference>
<dbReference type="SUPFAM" id="SSF88659">
    <property type="entry name" value="Sigma3 and sigma4 domains of RNA polymerase sigma factors"/>
    <property type="match status" value="1"/>
</dbReference>
<dbReference type="PANTHER" id="PTHR30173:SF43">
    <property type="entry name" value="ECF RNA POLYMERASE SIGMA FACTOR SIGI-RELATED"/>
    <property type="match status" value="1"/>
</dbReference>
<dbReference type="InterPro" id="IPR013249">
    <property type="entry name" value="RNA_pol_sigma70_r4_t2"/>
</dbReference>
<feature type="domain" description="RNA polymerase sigma-70 region 2" evidence="6">
    <location>
        <begin position="12"/>
        <end position="74"/>
    </location>
</feature>
<accession>A0AAE9Y5A5</accession>
<dbReference type="Pfam" id="PF04542">
    <property type="entry name" value="Sigma70_r2"/>
    <property type="match status" value="1"/>
</dbReference>
<dbReference type="GO" id="GO:0006352">
    <property type="term" value="P:DNA-templated transcription initiation"/>
    <property type="evidence" value="ECO:0007669"/>
    <property type="project" value="InterPro"/>
</dbReference>
<evidence type="ECO:0000256" key="5">
    <source>
        <dbReference type="ARBA" id="ARBA00023163"/>
    </source>
</evidence>
<evidence type="ECO:0000256" key="4">
    <source>
        <dbReference type="ARBA" id="ARBA00023082"/>
    </source>
</evidence>
<dbReference type="RefSeq" id="WP_272736165.1">
    <property type="nucleotide sequence ID" value="NZ_CP116942.1"/>
</dbReference>
<comment type="similarity">
    <text evidence="1">Belongs to the sigma-70 factor family. ECF subfamily.</text>
</comment>
<proteinExistence type="inferred from homology"/>
<dbReference type="InterPro" id="IPR052704">
    <property type="entry name" value="ECF_Sigma-70_Domain"/>
</dbReference>
<reference evidence="8" key="1">
    <citation type="submission" date="2023-01" db="EMBL/GenBank/DDBJ databases">
        <title>The diversity of Class Acidimicrobiia in South China Sea sediment environments and the proposal of Iamia marina sp. nov., a novel species of the genus Iamia.</title>
        <authorList>
            <person name="He Y."/>
            <person name="Tian X."/>
        </authorList>
    </citation>
    <scope>NUCLEOTIDE SEQUENCE</scope>
    <source>
        <strain evidence="8">DSM 19957</strain>
    </source>
</reference>
<keyword evidence="5" id="KW-0804">Transcription</keyword>
<evidence type="ECO:0000313" key="8">
    <source>
        <dbReference type="EMBL" id="WCO66642.1"/>
    </source>
</evidence>
<dbReference type="Pfam" id="PF08281">
    <property type="entry name" value="Sigma70_r4_2"/>
    <property type="match status" value="1"/>
</dbReference>
<dbReference type="InterPro" id="IPR013324">
    <property type="entry name" value="RNA_pol_sigma_r3/r4-like"/>
</dbReference>
<dbReference type="InterPro" id="IPR014284">
    <property type="entry name" value="RNA_pol_sigma-70_dom"/>
</dbReference>
<evidence type="ECO:0000259" key="6">
    <source>
        <dbReference type="Pfam" id="PF04542"/>
    </source>
</evidence>
<gene>
    <name evidence="8" type="primary">sigJ</name>
    <name evidence="8" type="ORF">PO878_19270</name>
</gene>
<dbReference type="InterPro" id="IPR036388">
    <property type="entry name" value="WH-like_DNA-bd_sf"/>
</dbReference>
<name>A0AAE9Y5A5_9ACTN</name>
<organism evidence="8 9">
    <name type="scientific">Iamia majanohamensis</name>
    <dbReference type="NCBI Taxonomy" id="467976"/>
    <lineage>
        <taxon>Bacteria</taxon>
        <taxon>Bacillati</taxon>
        <taxon>Actinomycetota</taxon>
        <taxon>Acidimicrobiia</taxon>
        <taxon>Acidimicrobiales</taxon>
        <taxon>Iamiaceae</taxon>
        <taxon>Iamia</taxon>
    </lineage>
</organism>
<dbReference type="NCBIfam" id="NF007214">
    <property type="entry name" value="PRK09636.1"/>
    <property type="match status" value="1"/>
</dbReference>
<keyword evidence="9" id="KW-1185">Reference proteome</keyword>
<dbReference type="Gene3D" id="3.10.450.50">
    <property type="match status" value="1"/>
</dbReference>